<dbReference type="Gene3D" id="3.40.50.150">
    <property type="entry name" value="Vaccinia Virus protein VP39"/>
    <property type="match status" value="1"/>
</dbReference>
<organism evidence="3 4">
    <name type="scientific">Embleya scabrispora</name>
    <dbReference type="NCBI Taxonomy" id="159449"/>
    <lineage>
        <taxon>Bacteria</taxon>
        <taxon>Bacillati</taxon>
        <taxon>Actinomycetota</taxon>
        <taxon>Actinomycetes</taxon>
        <taxon>Kitasatosporales</taxon>
        <taxon>Streptomycetaceae</taxon>
        <taxon>Embleya</taxon>
    </lineage>
</organism>
<dbReference type="Gene3D" id="2.20.25.110">
    <property type="entry name" value="S-adenosyl-L-methionine-dependent methyltransferases"/>
    <property type="match status" value="1"/>
</dbReference>
<reference evidence="3 4" key="1">
    <citation type="submission" date="2017-03" db="EMBL/GenBank/DDBJ databases">
        <title>Draft genome sequence of Streptomyces scabrisporus NF3, endophyte isolated from Amphipterygium adstringens.</title>
        <authorList>
            <person name="Vazquez M."/>
            <person name="Ceapa C.D."/>
            <person name="Rodriguez Luna D."/>
            <person name="Sanchez Esquivel S."/>
        </authorList>
    </citation>
    <scope>NUCLEOTIDE SEQUENCE [LARGE SCALE GENOMIC DNA]</scope>
    <source>
        <strain evidence="3 4">NF3</strain>
    </source>
</reference>
<dbReference type="CDD" id="cd02440">
    <property type="entry name" value="AdoMet_MTases"/>
    <property type="match status" value="1"/>
</dbReference>
<accession>A0A1T3NJH4</accession>
<evidence type="ECO:0000256" key="1">
    <source>
        <dbReference type="SAM" id="MobiDB-lite"/>
    </source>
</evidence>
<dbReference type="STRING" id="159449.B4N89_41065"/>
<keyword evidence="4" id="KW-1185">Reference proteome</keyword>
<dbReference type="SUPFAM" id="SSF53335">
    <property type="entry name" value="S-adenosyl-L-methionine-dependent methyltransferases"/>
    <property type="match status" value="1"/>
</dbReference>
<feature type="compositionally biased region" description="Basic and acidic residues" evidence="1">
    <location>
        <begin position="40"/>
        <end position="51"/>
    </location>
</feature>
<evidence type="ECO:0000313" key="4">
    <source>
        <dbReference type="Proteomes" id="UP000190037"/>
    </source>
</evidence>
<dbReference type="Pfam" id="PF13649">
    <property type="entry name" value="Methyltransf_25"/>
    <property type="match status" value="1"/>
</dbReference>
<dbReference type="InterPro" id="IPR041698">
    <property type="entry name" value="Methyltransf_25"/>
</dbReference>
<feature type="region of interest" description="Disordered" evidence="1">
    <location>
        <begin position="1"/>
        <end position="65"/>
    </location>
</feature>
<dbReference type="EMBL" id="MWQN01000004">
    <property type="protein sequence ID" value="OPC76983.1"/>
    <property type="molecule type" value="Genomic_DNA"/>
</dbReference>
<feature type="domain" description="Methyltransferase" evidence="2">
    <location>
        <begin position="118"/>
        <end position="211"/>
    </location>
</feature>
<dbReference type="InterPro" id="IPR029063">
    <property type="entry name" value="SAM-dependent_MTases_sf"/>
</dbReference>
<sequence length="321" mass="35339">MTANSGEASTATGQAIGAPNSRPLPTKTKRSHIMPNDMRCATERRGEEKDMAGPVTDPEGPDKAWWEPDGGFFGDLYREADDSLRTFFGDRTRLNDRTVVEADGVTRLCGLTANSRLLDCPCGYGRHSVELARRGLDVVGVDINPGFLEAARREAADADVAAHFVEGDMRELPDVAPVDAVINMFYSFGFFTPEEDLAVLRGFHAVLKPTGRLLMHTMVTIPALTEGRIPAEERRLLASGRHLVSRRRLDADTRREVGQWAIVDDEGTEQPMTPYDVRIYAPDEFTDLCREAGFASTTCYGGWDGAPYEDASPNLIVIADR</sequence>
<evidence type="ECO:0000313" key="3">
    <source>
        <dbReference type="EMBL" id="OPC76983.1"/>
    </source>
</evidence>
<feature type="compositionally biased region" description="Polar residues" evidence="1">
    <location>
        <begin position="1"/>
        <end position="13"/>
    </location>
</feature>
<proteinExistence type="predicted"/>
<dbReference type="Proteomes" id="UP000190037">
    <property type="component" value="Unassembled WGS sequence"/>
</dbReference>
<dbReference type="GO" id="GO:0008168">
    <property type="term" value="F:methyltransferase activity"/>
    <property type="evidence" value="ECO:0007669"/>
    <property type="project" value="UniProtKB-ARBA"/>
</dbReference>
<dbReference type="PANTHER" id="PTHR43591:SF110">
    <property type="entry name" value="RHODANESE DOMAIN-CONTAINING PROTEIN"/>
    <property type="match status" value="1"/>
</dbReference>
<gene>
    <name evidence="3" type="ORF">B4N89_41065</name>
</gene>
<dbReference type="AlphaFoldDB" id="A0A1T3NJH4"/>
<name>A0A1T3NJH4_9ACTN</name>
<comment type="caution">
    <text evidence="3">The sequence shown here is derived from an EMBL/GenBank/DDBJ whole genome shotgun (WGS) entry which is preliminary data.</text>
</comment>
<evidence type="ECO:0000259" key="2">
    <source>
        <dbReference type="Pfam" id="PF13649"/>
    </source>
</evidence>
<protein>
    <recommendedName>
        <fullName evidence="2">Methyltransferase domain-containing protein</fullName>
    </recommendedName>
</protein>
<dbReference type="PANTHER" id="PTHR43591">
    <property type="entry name" value="METHYLTRANSFERASE"/>
    <property type="match status" value="1"/>
</dbReference>